<dbReference type="Gene3D" id="3.90.550.10">
    <property type="entry name" value="Spore Coat Polysaccharide Biosynthesis Protein SpsA, Chain A"/>
    <property type="match status" value="1"/>
</dbReference>
<sequence length="304" mass="35455">MKISAFSYVRNGFSYGVPFIESLQSVLPLCDELIVAVGDSTDGTREAIVNLQNPKIKIIDTIWDEKSTKAGKIFALQANIAFIGISSDTDWVIHIQADEVLHEKDYNLILDSIKKADNNPSIEGFLQPFLHFWGDYNNIRNSRRVHRHEIRIFKYNPNIRAYRDSQGFRKYKSISNYDNGTEKGTKLKVAYLNAPIYHYNGVRSSENMTLKINNFIYYYGESKEILEEQPKVAYNYHTIDRVTKFEGSHPAVMFKKISEYSYIFNHDKSQAIWKKKDKYLQPIEDLLKIRFGEYKNYILVKNKS</sequence>
<name>A0A1M5ITK0_9FLAO</name>
<proteinExistence type="predicted"/>
<dbReference type="RefSeq" id="WP_072961894.1">
    <property type="nucleotide sequence ID" value="NZ_FQUT01000013.1"/>
</dbReference>
<keyword evidence="1" id="KW-0808">Transferase</keyword>
<gene>
    <name evidence="1" type="ORF">SAMN05443633_11363</name>
</gene>
<dbReference type="STRING" id="1416778.SAMN05443633_11363"/>
<evidence type="ECO:0000313" key="2">
    <source>
        <dbReference type="Proteomes" id="UP000184518"/>
    </source>
</evidence>
<accession>A0A1M5ITK0</accession>
<dbReference type="GO" id="GO:0016740">
    <property type="term" value="F:transferase activity"/>
    <property type="evidence" value="ECO:0007669"/>
    <property type="project" value="UniProtKB-KW"/>
</dbReference>
<dbReference type="EMBL" id="FQUT01000013">
    <property type="protein sequence ID" value="SHG31591.1"/>
    <property type="molecule type" value="Genomic_DNA"/>
</dbReference>
<protein>
    <submittedName>
        <fullName evidence="1">Glycosyl transferase family 2</fullName>
    </submittedName>
</protein>
<dbReference type="SUPFAM" id="SSF53448">
    <property type="entry name" value="Nucleotide-diphospho-sugar transferases"/>
    <property type="match status" value="1"/>
</dbReference>
<organism evidence="1 2">
    <name type="scientific">Chryseobacterium arachidis</name>
    <dbReference type="NCBI Taxonomy" id="1416778"/>
    <lineage>
        <taxon>Bacteria</taxon>
        <taxon>Pseudomonadati</taxon>
        <taxon>Bacteroidota</taxon>
        <taxon>Flavobacteriia</taxon>
        <taxon>Flavobacteriales</taxon>
        <taxon>Weeksellaceae</taxon>
        <taxon>Chryseobacterium group</taxon>
        <taxon>Chryseobacterium</taxon>
    </lineage>
</organism>
<keyword evidence="2" id="KW-1185">Reference proteome</keyword>
<dbReference type="InterPro" id="IPR029044">
    <property type="entry name" value="Nucleotide-diphossugar_trans"/>
</dbReference>
<dbReference type="Proteomes" id="UP000184518">
    <property type="component" value="Unassembled WGS sequence"/>
</dbReference>
<dbReference type="OrthoDB" id="9815923at2"/>
<reference evidence="2" key="1">
    <citation type="submission" date="2016-11" db="EMBL/GenBank/DDBJ databases">
        <authorList>
            <person name="Varghese N."/>
            <person name="Submissions S."/>
        </authorList>
    </citation>
    <scope>NUCLEOTIDE SEQUENCE [LARGE SCALE GENOMIC DNA]</scope>
    <source>
        <strain evidence="2">DSM 27619</strain>
    </source>
</reference>
<dbReference type="PANTHER" id="PTHR43630:SF2">
    <property type="entry name" value="GLYCOSYLTRANSFERASE"/>
    <property type="match status" value="1"/>
</dbReference>
<evidence type="ECO:0000313" key="1">
    <source>
        <dbReference type="EMBL" id="SHG31591.1"/>
    </source>
</evidence>
<dbReference type="PANTHER" id="PTHR43630">
    <property type="entry name" value="POLY-BETA-1,6-N-ACETYL-D-GLUCOSAMINE SYNTHASE"/>
    <property type="match status" value="1"/>
</dbReference>
<dbReference type="AlphaFoldDB" id="A0A1M5ITK0"/>